<dbReference type="PANTHER" id="PTHR10791">
    <property type="entry name" value="RAG1-ACTIVATING PROTEIN 1"/>
    <property type="match status" value="1"/>
</dbReference>
<evidence type="ECO:0000313" key="5">
    <source>
        <dbReference type="Proteomes" id="UP000709295"/>
    </source>
</evidence>
<evidence type="ECO:0000256" key="3">
    <source>
        <dbReference type="SAM" id="Phobius"/>
    </source>
</evidence>
<feature type="transmembrane region" description="Helical" evidence="3">
    <location>
        <begin position="44"/>
        <end position="68"/>
    </location>
</feature>
<name>A0A8J5ICP4_9STRA</name>
<dbReference type="GO" id="GO:0005886">
    <property type="term" value="C:plasma membrane"/>
    <property type="evidence" value="ECO:0007669"/>
    <property type="project" value="UniProtKB-SubCell"/>
</dbReference>
<comment type="caution">
    <text evidence="4">The sequence shown here is derived from an EMBL/GenBank/DDBJ whole genome shotgun (WGS) entry which is preliminary data.</text>
</comment>
<feature type="transmembrane region" description="Helical" evidence="3">
    <location>
        <begin position="7"/>
        <end position="24"/>
    </location>
</feature>
<dbReference type="InterPro" id="IPR047664">
    <property type="entry name" value="SWEET"/>
</dbReference>
<reference evidence="4" key="1">
    <citation type="submission" date="2021-01" db="EMBL/GenBank/DDBJ databases">
        <title>Phytophthora aleatoria, a newly-described species from Pinus radiata is distinct from Phytophthora cactorum isolates based on comparative genomics.</title>
        <authorList>
            <person name="Mcdougal R."/>
            <person name="Panda P."/>
            <person name="Williams N."/>
            <person name="Studholme D.J."/>
        </authorList>
    </citation>
    <scope>NUCLEOTIDE SEQUENCE</scope>
    <source>
        <strain evidence="4">NZFS 4037</strain>
    </source>
</reference>
<dbReference type="EMBL" id="JAENGY010000799">
    <property type="protein sequence ID" value="KAG6956438.1"/>
    <property type="molecule type" value="Genomic_DNA"/>
</dbReference>
<evidence type="ECO:0000256" key="1">
    <source>
        <dbReference type="ARBA" id="ARBA00004651"/>
    </source>
</evidence>
<keyword evidence="3" id="KW-1133">Transmembrane helix</keyword>
<keyword evidence="2" id="KW-1003">Cell membrane</keyword>
<keyword evidence="5" id="KW-1185">Reference proteome</keyword>
<evidence type="ECO:0000256" key="2">
    <source>
        <dbReference type="ARBA" id="ARBA00022475"/>
    </source>
</evidence>
<dbReference type="AlphaFoldDB" id="A0A8J5ICP4"/>
<dbReference type="Proteomes" id="UP000709295">
    <property type="component" value="Unassembled WGS sequence"/>
</dbReference>
<organism evidence="4 5">
    <name type="scientific">Phytophthora aleatoria</name>
    <dbReference type="NCBI Taxonomy" id="2496075"/>
    <lineage>
        <taxon>Eukaryota</taxon>
        <taxon>Sar</taxon>
        <taxon>Stramenopiles</taxon>
        <taxon>Oomycota</taxon>
        <taxon>Peronosporomycetes</taxon>
        <taxon>Peronosporales</taxon>
        <taxon>Peronosporaceae</taxon>
        <taxon>Phytophthora</taxon>
    </lineage>
</organism>
<protein>
    <submittedName>
        <fullName evidence="4">Uncharacterized protein</fullName>
    </submittedName>
</protein>
<comment type="subcellular location">
    <subcellularLocation>
        <location evidence="1">Cell membrane</location>
        <topology evidence="1">Multi-pass membrane protein</topology>
    </subcellularLocation>
</comment>
<feature type="transmembrane region" description="Helical" evidence="3">
    <location>
        <begin position="80"/>
        <end position="97"/>
    </location>
</feature>
<gene>
    <name evidence="4" type="ORF">JG688_00011417</name>
</gene>
<accession>A0A8J5ICP4</accession>
<keyword evidence="3" id="KW-0472">Membrane</keyword>
<dbReference type="PANTHER" id="PTHR10791:SF30">
    <property type="entry name" value="SUGAR TRANSPORTER SWEET1"/>
    <property type="match status" value="1"/>
</dbReference>
<evidence type="ECO:0000313" key="4">
    <source>
        <dbReference type="EMBL" id="KAG6956438.1"/>
    </source>
</evidence>
<proteinExistence type="predicted"/>
<keyword evidence="3" id="KW-0812">Transmembrane</keyword>
<dbReference type="GO" id="GO:0051119">
    <property type="term" value="F:sugar transmembrane transporter activity"/>
    <property type="evidence" value="ECO:0007669"/>
    <property type="project" value="InterPro"/>
</dbReference>
<sequence>MTSFLYVIRVISTITAVLVALSPAPDFWNIYKTKSTGASSILSVDMIFCNCYVCLEMFTSLVFGAIYFRWSTSRPHVHKVCAIAFPGLVAHTIYYIVGTSGVTNQSDDAVEKVLGVLSDNFSLFLFASPLEAMKQVIQTKDATSLPIIISAIFLTNTTIIRCRRYVNSSAVHHVSAAHEGRTH</sequence>